<dbReference type="GO" id="GO:0004888">
    <property type="term" value="F:transmembrane signaling receptor activity"/>
    <property type="evidence" value="ECO:0007669"/>
    <property type="project" value="TreeGrafter"/>
</dbReference>
<proteinExistence type="predicted"/>
<dbReference type="AlphaFoldDB" id="A0A3P8SZ24"/>
<dbReference type="SUPFAM" id="SSF48726">
    <property type="entry name" value="Immunoglobulin"/>
    <property type="match status" value="1"/>
</dbReference>
<evidence type="ECO:0000256" key="1">
    <source>
        <dbReference type="ARBA" id="ARBA00004370"/>
    </source>
</evidence>
<dbReference type="Gene3D" id="2.60.40.10">
    <property type="entry name" value="Immunoglobulins"/>
    <property type="match status" value="1"/>
</dbReference>
<keyword evidence="4" id="KW-0732">Signal</keyword>
<dbReference type="OMA" id="NTCVHEN"/>
<evidence type="ECO:0000313" key="7">
    <source>
        <dbReference type="Proteomes" id="UP000265080"/>
    </source>
</evidence>
<reference evidence="6" key="3">
    <citation type="submission" date="2025-09" db="UniProtKB">
        <authorList>
            <consortium name="Ensembl"/>
        </authorList>
    </citation>
    <scope>IDENTIFICATION</scope>
</reference>
<dbReference type="STRING" id="161767.ENSAPEP00000017297"/>
<reference evidence="6 7" key="1">
    <citation type="submission" date="2018-03" db="EMBL/GenBank/DDBJ databases">
        <title>Finding Nemo's genes: A chromosome-scale reference assembly of the genome of the orange clownfish Amphiprion percula.</title>
        <authorList>
            <person name="Lehmann R."/>
        </authorList>
    </citation>
    <scope>NUCLEOTIDE SEQUENCE</scope>
</reference>
<protein>
    <recommendedName>
        <fullName evidence="5">Immunoglobulin V-set domain-containing protein</fullName>
    </recommendedName>
</protein>
<dbReference type="PANTHER" id="PTHR11860">
    <property type="entry name" value="POLYMERIC-IMMUNOGLOBULIN RECEPTOR"/>
    <property type="match status" value="1"/>
</dbReference>
<evidence type="ECO:0000259" key="5">
    <source>
        <dbReference type="Pfam" id="PF07686"/>
    </source>
</evidence>
<dbReference type="InterPro" id="IPR050671">
    <property type="entry name" value="CD300_family_receptors"/>
</dbReference>
<evidence type="ECO:0000256" key="3">
    <source>
        <dbReference type="ARBA" id="ARBA00023136"/>
    </source>
</evidence>
<dbReference type="Pfam" id="PF07686">
    <property type="entry name" value="V-set"/>
    <property type="match status" value="1"/>
</dbReference>
<evidence type="ECO:0000313" key="6">
    <source>
        <dbReference type="Ensembl" id="ENSAPEP00000017297.1"/>
    </source>
</evidence>
<dbReference type="GeneTree" id="ENSGT00970000193486"/>
<dbReference type="GO" id="GO:0005886">
    <property type="term" value="C:plasma membrane"/>
    <property type="evidence" value="ECO:0007669"/>
    <property type="project" value="TreeGrafter"/>
</dbReference>
<dbReference type="PANTHER" id="PTHR11860:SF118">
    <property type="entry name" value="CMRF35-LIKE MOLECULE 3-RELATED"/>
    <property type="match status" value="1"/>
</dbReference>
<sequence>MHLYLLAIWWQLYPSCCCDHVTEKESHDGGSVSISCPYEAENQNNLKYVCRGTQPSTCLQQALITSDNKHNGQFTLTDDKETRKFTVDISSLTQNDSGPFLCGVRRNSGFDVFSAVKLEVEVSWWFRRLKSDKIKVQTQLFPLCKACASERPEGQN</sequence>
<feature type="signal peptide" evidence="4">
    <location>
        <begin position="1"/>
        <end position="18"/>
    </location>
</feature>
<reference evidence="6" key="2">
    <citation type="submission" date="2025-08" db="UniProtKB">
        <authorList>
            <consortium name="Ensembl"/>
        </authorList>
    </citation>
    <scope>IDENTIFICATION</scope>
</reference>
<keyword evidence="7" id="KW-1185">Reference proteome</keyword>
<evidence type="ECO:0000256" key="2">
    <source>
        <dbReference type="ARBA" id="ARBA00022692"/>
    </source>
</evidence>
<keyword evidence="3" id="KW-0472">Membrane</keyword>
<comment type="subcellular location">
    <subcellularLocation>
        <location evidence="1">Membrane</location>
    </subcellularLocation>
</comment>
<accession>A0A3P8SZ24</accession>
<dbReference type="InterPro" id="IPR013106">
    <property type="entry name" value="Ig_V-set"/>
</dbReference>
<feature type="chain" id="PRO_5046766119" description="Immunoglobulin V-set domain-containing protein" evidence="4">
    <location>
        <begin position="19"/>
        <end position="156"/>
    </location>
</feature>
<keyword evidence="2" id="KW-0812">Transmembrane</keyword>
<dbReference type="InterPro" id="IPR036179">
    <property type="entry name" value="Ig-like_dom_sf"/>
</dbReference>
<dbReference type="Ensembl" id="ENSAPET00000017788.1">
    <property type="protein sequence ID" value="ENSAPEP00000017297.1"/>
    <property type="gene ID" value="ENSAPEG00000012370.1"/>
</dbReference>
<evidence type="ECO:0000256" key="4">
    <source>
        <dbReference type="SAM" id="SignalP"/>
    </source>
</evidence>
<organism evidence="6 7">
    <name type="scientific">Amphiprion percula</name>
    <name type="common">Orange clownfish</name>
    <name type="synonym">Lutjanus percula</name>
    <dbReference type="NCBI Taxonomy" id="161767"/>
    <lineage>
        <taxon>Eukaryota</taxon>
        <taxon>Metazoa</taxon>
        <taxon>Chordata</taxon>
        <taxon>Craniata</taxon>
        <taxon>Vertebrata</taxon>
        <taxon>Euteleostomi</taxon>
        <taxon>Actinopterygii</taxon>
        <taxon>Neopterygii</taxon>
        <taxon>Teleostei</taxon>
        <taxon>Neoteleostei</taxon>
        <taxon>Acanthomorphata</taxon>
        <taxon>Ovalentaria</taxon>
        <taxon>Pomacentridae</taxon>
        <taxon>Amphiprion</taxon>
    </lineage>
</organism>
<dbReference type="Proteomes" id="UP000265080">
    <property type="component" value="Chromosome 3"/>
</dbReference>
<dbReference type="InterPro" id="IPR013783">
    <property type="entry name" value="Ig-like_fold"/>
</dbReference>
<feature type="domain" description="Immunoglobulin V-set" evidence="5">
    <location>
        <begin position="27"/>
        <end position="120"/>
    </location>
</feature>
<name>A0A3P8SZ24_AMPPE</name>